<evidence type="ECO:0000256" key="1">
    <source>
        <dbReference type="ARBA" id="ARBA00023157"/>
    </source>
</evidence>
<dbReference type="PRINTS" id="PR00261">
    <property type="entry name" value="LDLRECEPTOR"/>
</dbReference>
<dbReference type="InterPro" id="IPR002172">
    <property type="entry name" value="LDrepeatLR_classA_rpt"/>
</dbReference>
<feature type="region of interest" description="Disordered" evidence="3">
    <location>
        <begin position="518"/>
        <end position="538"/>
    </location>
</feature>
<dbReference type="InterPro" id="IPR051560">
    <property type="entry name" value="MAM_domain-containing"/>
</dbReference>
<reference evidence="5" key="2">
    <citation type="submission" date="2025-09" db="UniProtKB">
        <authorList>
            <consortium name="Ensembl"/>
        </authorList>
    </citation>
    <scope>IDENTIFICATION</scope>
</reference>
<dbReference type="PROSITE" id="PS50068">
    <property type="entry name" value="LDLRA_2"/>
    <property type="match status" value="1"/>
</dbReference>
<feature type="domain" description="MAM" evidence="4">
    <location>
        <begin position="651"/>
        <end position="789"/>
    </location>
</feature>
<dbReference type="PROSITE" id="PS01209">
    <property type="entry name" value="LDLRA_1"/>
    <property type="match status" value="1"/>
</dbReference>
<dbReference type="Pfam" id="PF00057">
    <property type="entry name" value="Ldl_recept_a"/>
    <property type="match status" value="1"/>
</dbReference>
<dbReference type="AlphaFoldDB" id="A0A8C8RHU5"/>
<dbReference type="PROSITE" id="PS50060">
    <property type="entry name" value="MAM_2"/>
    <property type="match status" value="3"/>
</dbReference>
<dbReference type="Gene3D" id="2.60.120.200">
    <property type="match status" value="4"/>
</dbReference>
<proteinExistence type="predicted"/>
<comment type="caution">
    <text evidence="2">Lacks conserved residue(s) required for the propagation of feature annotation.</text>
</comment>
<organism evidence="5 6">
    <name type="scientific">Pelusios castaneus</name>
    <name type="common">West African mud turtle</name>
    <dbReference type="NCBI Taxonomy" id="367368"/>
    <lineage>
        <taxon>Eukaryota</taxon>
        <taxon>Metazoa</taxon>
        <taxon>Chordata</taxon>
        <taxon>Craniata</taxon>
        <taxon>Vertebrata</taxon>
        <taxon>Euteleostomi</taxon>
        <taxon>Archelosauria</taxon>
        <taxon>Testudinata</taxon>
        <taxon>Testudines</taxon>
        <taxon>Pleurodira</taxon>
        <taxon>Pelomedusidae</taxon>
        <taxon>Pelusios</taxon>
    </lineage>
</organism>
<dbReference type="CDD" id="cd06263">
    <property type="entry name" value="MAM"/>
    <property type="match status" value="3"/>
</dbReference>
<keyword evidence="1 2" id="KW-1015">Disulfide bond</keyword>
<name>A0A8C8RHU5_9SAUR</name>
<dbReference type="PANTHER" id="PTHR23282:SF129">
    <property type="entry name" value="APICAL ENDOSOMAL GLYCOPROTEIN"/>
    <property type="match status" value="1"/>
</dbReference>
<dbReference type="SMART" id="SM00192">
    <property type="entry name" value="LDLa"/>
    <property type="match status" value="2"/>
</dbReference>
<evidence type="ECO:0000259" key="4">
    <source>
        <dbReference type="PROSITE" id="PS50060"/>
    </source>
</evidence>
<evidence type="ECO:0000313" key="6">
    <source>
        <dbReference type="Proteomes" id="UP000694393"/>
    </source>
</evidence>
<dbReference type="SUPFAM" id="SSF49899">
    <property type="entry name" value="Concanavalin A-like lectins/glucanases"/>
    <property type="match status" value="3"/>
</dbReference>
<keyword evidence="6" id="KW-1185">Reference proteome</keyword>
<dbReference type="CDD" id="cd00112">
    <property type="entry name" value="LDLa"/>
    <property type="match status" value="2"/>
</dbReference>
<dbReference type="SMART" id="SM00137">
    <property type="entry name" value="MAM"/>
    <property type="match status" value="3"/>
</dbReference>
<dbReference type="PANTHER" id="PTHR23282">
    <property type="entry name" value="APICAL ENDOSOMAL GLYCOPROTEIN PRECURSOR"/>
    <property type="match status" value="1"/>
</dbReference>
<dbReference type="GO" id="GO:0016020">
    <property type="term" value="C:membrane"/>
    <property type="evidence" value="ECO:0007669"/>
    <property type="project" value="InterPro"/>
</dbReference>
<protein>
    <submittedName>
        <fullName evidence="5">MAM domain containing 4</fullName>
    </submittedName>
</protein>
<evidence type="ECO:0000313" key="5">
    <source>
        <dbReference type="Ensembl" id="ENSPCEP00000005254.1"/>
    </source>
</evidence>
<dbReference type="InterPro" id="IPR000998">
    <property type="entry name" value="MAM_dom"/>
</dbReference>
<accession>A0A8C8RHU5</accession>
<feature type="disulfide bond" evidence="2">
    <location>
        <begin position="200"/>
        <end position="218"/>
    </location>
</feature>
<dbReference type="Pfam" id="PF00629">
    <property type="entry name" value="MAM"/>
    <property type="match status" value="3"/>
</dbReference>
<evidence type="ECO:0000256" key="2">
    <source>
        <dbReference type="PROSITE-ProRule" id="PRU00124"/>
    </source>
</evidence>
<reference evidence="5" key="1">
    <citation type="submission" date="2025-08" db="UniProtKB">
        <authorList>
            <consortium name="Ensembl"/>
        </authorList>
    </citation>
    <scope>IDENTIFICATION</scope>
</reference>
<feature type="compositionally biased region" description="Low complexity" evidence="3">
    <location>
        <begin position="518"/>
        <end position="527"/>
    </location>
</feature>
<evidence type="ECO:0000256" key="3">
    <source>
        <dbReference type="SAM" id="MobiDB-lite"/>
    </source>
</evidence>
<dbReference type="InterPro" id="IPR013320">
    <property type="entry name" value="ConA-like_dom_sf"/>
</dbReference>
<sequence>MSQYISGRDGTKSSVPCGSPARKLCDFVCDCPDCSDENQCGYHKESATLGTPFTCDFEDGKCGWTDVSTSAYRWVPERAGVADHTGSIDLGWFMAAEMHRSMFAAVARLRSPVMRDAAATCEIHAWYHLAQPGLWVELTKATETITLWQSPGSSVHAWRELTAYTGRVSGEFQVRLNQLPAALSLAERVVSRGSPTRWPCSRGSCVPLEQLCDGTDDCGDRSDESALECGECPVASWGQRAAEPLNAAGKEPASVCLWKPEVDGSQGGSQVPRELGAGRAQHSWSIRLFRVQLIFYSHLSGSAASSLNVYYQTQGATQLVRARAGDRGHYWFREKVDFHVTENFQVGSMGLEPGPSVPGTPLPPCVGPRHAFPPVRRAPRHVPGTRSHCGQGGLAGPRAKLCSPPAPPSFSPCRPGQARHGAGTRGAEHAGCIRFVWLPRLPSQDSCQQLGLLAPGYFGADFYGSWLAFEALHDGHLGDMALDDITVRAGACGPQESCSFEANTCGFSSSGQYPWARQSRGSSAAAGPPTDHTSGTARGYYMIVDTSQGSLPRGQVATLSSAPYRPRTHPQCLVFWYQLSGSDPGELPAPLLFPTRAGQWGGTASWRYGRVTVRAAEDWQVSFEVLGAGGSLSYVALDDVHLKDSSCPEPGACDFELDMCGWTRPSDPDWGSYAWGWRNGASPSNAPGPVADHTLGTVAGRYAYFDTSVLGPGDNAAWLLSEHLPATTGACLRFWYHMDFAEHFSSGELRVKLHSMVGQLTLWSARGHQGQGWQPRTVPVQSTVEFQVTAGACMGLLPLPRQRVRWVASRRQQRRG</sequence>
<dbReference type="Ensembl" id="ENSPCET00000005442.1">
    <property type="protein sequence ID" value="ENSPCEP00000005254.1"/>
    <property type="gene ID" value="ENSPCEG00000004254.1"/>
</dbReference>
<dbReference type="Gene3D" id="4.10.400.10">
    <property type="entry name" value="Low-density Lipoprotein Receptor"/>
    <property type="match status" value="1"/>
</dbReference>
<dbReference type="SUPFAM" id="SSF57424">
    <property type="entry name" value="LDL receptor-like module"/>
    <property type="match status" value="1"/>
</dbReference>
<feature type="domain" description="MAM" evidence="4">
    <location>
        <begin position="53"/>
        <end position="202"/>
    </location>
</feature>
<feature type="domain" description="MAM" evidence="4">
    <location>
        <begin position="496"/>
        <end position="649"/>
    </location>
</feature>
<dbReference type="Proteomes" id="UP000694393">
    <property type="component" value="Unplaced"/>
</dbReference>
<dbReference type="InterPro" id="IPR023415">
    <property type="entry name" value="LDLR_class-A_CS"/>
</dbReference>
<dbReference type="InterPro" id="IPR036055">
    <property type="entry name" value="LDL_receptor-like_sf"/>
</dbReference>